<dbReference type="AlphaFoldDB" id="A0A8J2ZK48"/>
<reference evidence="1" key="2">
    <citation type="submission" date="2020-09" db="EMBL/GenBank/DDBJ databases">
        <authorList>
            <person name="Sun Q."/>
            <person name="Zhou Y."/>
        </authorList>
    </citation>
    <scope>NUCLEOTIDE SEQUENCE</scope>
    <source>
        <strain evidence="1">CGMCC 1.15762</strain>
    </source>
</reference>
<dbReference type="EMBL" id="BMJV01000004">
    <property type="protein sequence ID" value="GGG72433.1"/>
    <property type="molecule type" value="Genomic_DNA"/>
</dbReference>
<keyword evidence="2" id="KW-1185">Reference proteome</keyword>
<gene>
    <name evidence="1" type="ORF">GCM10011415_20610</name>
</gene>
<dbReference type="Proteomes" id="UP000617145">
    <property type="component" value="Unassembled WGS sequence"/>
</dbReference>
<evidence type="ECO:0000313" key="1">
    <source>
        <dbReference type="EMBL" id="GGG72433.1"/>
    </source>
</evidence>
<evidence type="ECO:0000313" key="2">
    <source>
        <dbReference type="Proteomes" id="UP000617145"/>
    </source>
</evidence>
<protein>
    <submittedName>
        <fullName evidence="1">Uncharacterized protein</fullName>
    </submittedName>
</protein>
<name>A0A8J2ZK48_9RHOB</name>
<organism evidence="1 2">
    <name type="scientific">Salipiger pallidus</name>
    <dbReference type="NCBI Taxonomy" id="1775170"/>
    <lineage>
        <taxon>Bacteria</taxon>
        <taxon>Pseudomonadati</taxon>
        <taxon>Pseudomonadota</taxon>
        <taxon>Alphaproteobacteria</taxon>
        <taxon>Rhodobacterales</taxon>
        <taxon>Roseobacteraceae</taxon>
        <taxon>Salipiger</taxon>
    </lineage>
</organism>
<reference evidence="1" key="1">
    <citation type="journal article" date="2014" name="Int. J. Syst. Evol. Microbiol.">
        <title>Complete genome sequence of Corynebacterium casei LMG S-19264T (=DSM 44701T), isolated from a smear-ripened cheese.</title>
        <authorList>
            <consortium name="US DOE Joint Genome Institute (JGI-PGF)"/>
            <person name="Walter F."/>
            <person name="Albersmeier A."/>
            <person name="Kalinowski J."/>
            <person name="Ruckert C."/>
        </authorList>
    </citation>
    <scope>NUCLEOTIDE SEQUENCE</scope>
    <source>
        <strain evidence="1">CGMCC 1.15762</strain>
    </source>
</reference>
<comment type="caution">
    <text evidence="1">The sequence shown here is derived from an EMBL/GenBank/DDBJ whole genome shotgun (WGS) entry which is preliminary data.</text>
</comment>
<accession>A0A8J2ZK48</accession>
<dbReference type="RefSeq" id="WP_188790157.1">
    <property type="nucleotide sequence ID" value="NZ_BMJV01000004.1"/>
</dbReference>
<proteinExistence type="predicted"/>
<sequence length="86" mass="9660">MPDVDTRLTTIEARLIAHRKLLARLVDLLGPAEKDALTAWIEDREVLRDGQEDPAALPTEVAALPLGIAEEFREIRALVDRRDPHN</sequence>